<comment type="subcellular location">
    <subcellularLocation>
        <location evidence="6">Nucleus outer membrane</location>
        <topology evidence="6">Single-pass membrane protein</topology>
    </subcellularLocation>
</comment>
<keyword evidence="5" id="KW-0539">Nucleus</keyword>
<sequence>MDDDFEYYITFPVIAEPVINKEPVIILFGWAGCVDRYLAKYSEIYQKKGCTTIRYITSPNVVSPRCIDEKKIHNLAGNVINLLLDMKFDKHPIFFHVFSNGGATVYRYVSELMRKKHPDDFQIKGCIFDSCPAKVRASGFIRATLAMTDGSLVKRYMIAFVALVRAMILGVYSALLSFFTGKINYYLLWNALVEEPNICPQLFLFSKADNVCCWDTIQEFADYRKKKGVDVKVVLFEESEHVKHLVKYRDEYLNHVYSFIDENVESGSPCN</sequence>
<dbReference type="GO" id="GO:0005640">
    <property type="term" value="C:nuclear outer membrane"/>
    <property type="evidence" value="ECO:0007669"/>
    <property type="project" value="UniProtKB-SubCell"/>
</dbReference>
<protein>
    <submittedName>
        <fullName evidence="8">Transmembrane protein 53-A like protein</fullName>
    </submittedName>
</protein>
<evidence type="ECO:0000256" key="3">
    <source>
        <dbReference type="ARBA" id="ARBA00022989"/>
    </source>
</evidence>
<evidence type="ECO:0000256" key="7">
    <source>
        <dbReference type="SAM" id="Phobius"/>
    </source>
</evidence>
<proteinExistence type="inferred from homology"/>
<dbReference type="Gene3D" id="3.40.50.1820">
    <property type="entry name" value="alpha/beta hydrolase"/>
    <property type="match status" value="1"/>
</dbReference>
<name>A0A8T0EH52_ARGBR</name>
<dbReference type="OrthoDB" id="77878at2759"/>
<feature type="transmembrane region" description="Helical" evidence="7">
    <location>
        <begin position="156"/>
        <end position="179"/>
    </location>
</feature>
<evidence type="ECO:0000256" key="6">
    <source>
        <dbReference type="ARBA" id="ARBA00034303"/>
    </source>
</evidence>
<dbReference type="OMA" id="VECLFWR"/>
<comment type="similarity">
    <text evidence="1">Belongs to the TMEM53 family.</text>
</comment>
<dbReference type="EMBL" id="JABXBU010002228">
    <property type="protein sequence ID" value="KAF8771034.1"/>
    <property type="molecule type" value="Genomic_DNA"/>
</dbReference>
<accession>A0A8T0EH52</accession>
<dbReference type="SUPFAM" id="SSF53474">
    <property type="entry name" value="alpha/beta-Hydrolases"/>
    <property type="match status" value="1"/>
</dbReference>
<dbReference type="Pfam" id="PF05705">
    <property type="entry name" value="DUF829"/>
    <property type="match status" value="1"/>
</dbReference>
<evidence type="ECO:0000256" key="5">
    <source>
        <dbReference type="ARBA" id="ARBA00023242"/>
    </source>
</evidence>
<keyword evidence="2 7" id="KW-0812">Transmembrane</keyword>
<keyword evidence="4 7" id="KW-0472">Membrane</keyword>
<evidence type="ECO:0000313" key="8">
    <source>
        <dbReference type="EMBL" id="KAF8771034.1"/>
    </source>
</evidence>
<keyword evidence="9" id="KW-1185">Reference proteome</keyword>
<keyword evidence="3 7" id="KW-1133">Transmembrane helix</keyword>
<evidence type="ECO:0000256" key="2">
    <source>
        <dbReference type="ARBA" id="ARBA00022692"/>
    </source>
</evidence>
<dbReference type="AlphaFoldDB" id="A0A8T0EH52"/>
<gene>
    <name evidence="8" type="ORF">HNY73_018493</name>
</gene>
<evidence type="ECO:0000256" key="4">
    <source>
        <dbReference type="ARBA" id="ARBA00023136"/>
    </source>
</evidence>
<reference evidence="8" key="1">
    <citation type="journal article" date="2020" name="bioRxiv">
        <title>Chromosome-level reference genome of the European wasp spider Argiope bruennichi: a resource for studies on range expansion and evolutionary adaptation.</title>
        <authorList>
            <person name="Sheffer M.M."/>
            <person name="Hoppe A."/>
            <person name="Krehenwinkel H."/>
            <person name="Uhl G."/>
            <person name="Kuss A.W."/>
            <person name="Jensen L."/>
            <person name="Jensen C."/>
            <person name="Gillespie R.G."/>
            <person name="Hoff K.J."/>
            <person name="Prost S."/>
        </authorList>
    </citation>
    <scope>NUCLEOTIDE SEQUENCE</scope>
</reference>
<dbReference type="Proteomes" id="UP000807504">
    <property type="component" value="Unassembled WGS sequence"/>
</dbReference>
<evidence type="ECO:0000313" key="9">
    <source>
        <dbReference type="Proteomes" id="UP000807504"/>
    </source>
</evidence>
<dbReference type="PANTHER" id="PTHR12265:SF30">
    <property type="entry name" value="TRANSMEMBRANE PROTEIN 53"/>
    <property type="match status" value="1"/>
</dbReference>
<evidence type="ECO:0000256" key="1">
    <source>
        <dbReference type="ARBA" id="ARBA00007387"/>
    </source>
</evidence>
<dbReference type="InterPro" id="IPR029058">
    <property type="entry name" value="AB_hydrolase_fold"/>
</dbReference>
<organism evidence="8 9">
    <name type="scientific">Argiope bruennichi</name>
    <name type="common">Wasp spider</name>
    <name type="synonym">Aranea bruennichi</name>
    <dbReference type="NCBI Taxonomy" id="94029"/>
    <lineage>
        <taxon>Eukaryota</taxon>
        <taxon>Metazoa</taxon>
        <taxon>Ecdysozoa</taxon>
        <taxon>Arthropoda</taxon>
        <taxon>Chelicerata</taxon>
        <taxon>Arachnida</taxon>
        <taxon>Araneae</taxon>
        <taxon>Araneomorphae</taxon>
        <taxon>Entelegynae</taxon>
        <taxon>Araneoidea</taxon>
        <taxon>Araneidae</taxon>
        <taxon>Argiope</taxon>
    </lineage>
</organism>
<dbReference type="InterPro" id="IPR008547">
    <property type="entry name" value="DUF829_TMEM53"/>
</dbReference>
<comment type="caution">
    <text evidence="8">The sequence shown here is derived from an EMBL/GenBank/DDBJ whole genome shotgun (WGS) entry which is preliminary data.</text>
</comment>
<dbReference type="PANTHER" id="PTHR12265">
    <property type="entry name" value="TRANSMEMBRANE PROTEIN 53"/>
    <property type="match status" value="1"/>
</dbReference>
<reference evidence="8" key="2">
    <citation type="submission" date="2020-06" db="EMBL/GenBank/DDBJ databases">
        <authorList>
            <person name="Sheffer M."/>
        </authorList>
    </citation>
    <scope>NUCLEOTIDE SEQUENCE</scope>
</reference>